<comment type="similarity">
    <text evidence="5">Belongs to the Omp25/RopB family.</text>
</comment>
<keyword evidence="9" id="KW-1185">Reference proteome</keyword>
<reference evidence="8 9" key="1">
    <citation type="submission" date="2024-07" db="EMBL/GenBank/DDBJ databases">
        <title>Genomic Encyclopedia of Type Strains, Phase V (KMG-V): Genome sequencing to study the core and pangenomes of soil and plant-associated prokaryotes.</title>
        <authorList>
            <person name="Whitman W."/>
        </authorList>
    </citation>
    <scope>NUCLEOTIDE SEQUENCE [LARGE SCALE GENOMIC DNA]</scope>
    <source>
        <strain evidence="8 9">USDA 222</strain>
    </source>
</reference>
<dbReference type="PANTHER" id="PTHR34001:SF3">
    <property type="entry name" value="BLL7405 PROTEIN"/>
    <property type="match status" value="1"/>
</dbReference>
<sequence length="265" mass="28342">MNHRGVDSHEKRPAGRSSPYRTDRSCLFRRSARAVLLESAPIVIPIFDWTGFYVGINGGGGSAHQCWDVVNAAGLVFAPPRGMGCHDATGGTFGGQIGYRWQVANSMFGLEAQGNWADFKGSSANLAFVGVQDETKIDSFGLFTGQVGYAWNNVLLYVKGGAAVVRDKYRVFDFATGLNIDNGSETRWGGAVGTGLEFDFAPNWSLGLEYDHLFMGHRDVDLFFSSGLVGGPAGALAGTARIGQDVDIGLVRLNYRGGGAPAARY</sequence>
<dbReference type="InterPro" id="IPR006315">
    <property type="entry name" value="OM_autotransptr_brl_dom"/>
</dbReference>
<evidence type="ECO:0000256" key="1">
    <source>
        <dbReference type="ARBA" id="ARBA00004442"/>
    </source>
</evidence>
<feature type="region of interest" description="Disordered" evidence="6">
    <location>
        <begin position="1"/>
        <end position="21"/>
    </location>
</feature>
<evidence type="ECO:0000256" key="6">
    <source>
        <dbReference type="SAM" id="MobiDB-lite"/>
    </source>
</evidence>
<feature type="domain" description="Outer membrane protein beta-barrel" evidence="7">
    <location>
        <begin position="49"/>
        <end position="213"/>
    </location>
</feature>
<feature type="compositionally biased region" description="Basic and acidic residues" evidence="6">
    <location>
        <begin position="1"/>
        <end position="13"/>
    </location>
</feature>
<gene>
    <name evidence="8" type="ORF">ABH992_000265</name>
</gene>
<dbReference type="InterPro" id="IPR027385">
    <property type="entry name" value="Beta-barrel_OMP"/>
</dbReference>
<dbReference type="SUPFAM" id="SSF56925">
    <property type="entry name" value="OMPA-like"/>
    <property type="match status" value="1"/>
</dbReference>
<dbReference type="InterPro" id="IPR051692">
    <property type="entry name" value="OMP-like"/>
</dbReference>
<evidence type="ECO:0000256" key="5">
    <source>
        <dbReference type="ARBA" id="ARBA00038306"/>
    </source>
</evidence>
<dbReference type="Proteomes" id="UP001565474">
    <property type="component" value="Unassembled WGS sequence"/>
</dbReference>
<dbReference type="InterPro" id="IPR011250">
    <property type="entry name" value="OMP/PagP_B-barrel"/>
</dbReference>
<accession>A0ABV4G7H8</accession>
<dbReference type="Pfam" id="PF13505">
    <property type="entry name" value="OMP_b-brl"/>
    <property type="match status" value="1"/>
</dbReference>
<evidence type="ECO:0000313" key="9">
    <source>
        <dbReference type="Proteomes" id="UP001565474"/>
    </source>
</evidence>
<organism evidence="8 9">
    <name type="scientific">Bradyrhizobium yuanmingense</name>
    <dbReference type="NCBI Taxonomy" id="108015"/>
    <lineage>
        <taxon>Bacteria</taxon>
        <taxon>Pseudomonadati</taxon>
        <taxon>Pseudomonadota</taxon>
        <taxon>Alphaproteobacteria</taxon>
        <taxon>Hyphomicrobiales</taxon>
        <taxon>Nitrobacteraceae</taxon>
        <taxon>Bradyrhizobium</taxon>
    </lineage>
</organism>
<evidence type="ECO:0000256" key="4">
    <source>
        <dbReference type="ARBA" id="ARBA00023237"/>
    </source>
</evidence>
<dbReference type="NCBIfam" id="TIGR01414">
    <property type="entry name" value="autotrans_barl"/>
    <property type="match status" value="1"/>
</dbReference>
<evidence type="ECO:0000256" key="2">
    <source>
        <dbReference type="ARBA" id="ARBA00022729"/>
    </source>
</evidence>
<proteinExistence type="inferred from homology"/>
<dbReference type="PANTHER" id="PTHR34001">
    <property type="entry name" value="BLL7405 PROTEIN"/>
    <property type="match status" value="1"/>
</dbReference>
<evidence type="ECO:0000256" key="3">
    <source>
        <dbReference type="ARBA" id="ARBA00023136"/>
    </source>
</evidence>
<name>A0ABV4G7H8_9BRAD</name>
<evidence type="ECO:0000313" key="8">
    <source>
        <dbReference type="EMBL" id="MEY9467866.1"/>
    </source>
</evidence>
<protein>
    <submittedName>
        <fullName evidence="8">Outer membrane immunogenic protein</fullName>
    </submittedName>
</protein>
<comment type="subcellular location">
    <subcellularLocation>
        <location evidence="1">Cell outer membrane</location>
    </subcellularLocation>
</comment>
<comment type="caution">
    <text evidence="8">The sequence shown here is derived from an EMBL/GenBank/DDBJ whole genome shotgun (WGS) entry which is preliminary data.</text>
</comment>
<dbReference type="EMBL" id="JBGBZN010000001">
    <property type="protein sequence ID" value="MEY9467866.1"/>
    <property type="molecule type" value="Genomic_DNA"/>
</dbReference>
<keyword evidence="3" id="KW-0472">Membrane</keyword>
<keyword evidence="4" id="KW-0998">Cell outer membrane</keyword>
<keyword evidence="2" id="KW-0732">Signal</keyword>
<evidence type="ECO:0000259" key="7">
    <source>
        <dbReference type="Pfam" id="PF13505"/>
    </source>
</evidence>
<dbReference type="Gene3D" id="2.40.160.20">
    <property type="match status" value="1"/>
</dbReference>